<dbReference type="InterPro" id="IPR046232">
    <property type="entry name" value="DUF6265"/>
</dbReference>
<reference evidence="2 3" key="1">
    <citation type="submission" date="2013-09" db="EMBL/GenBank/DDBJ databases">
        <authorList>
            <person name="Zeng Z."/>
            <person name="Chen C."/>
        </authorList>
    </citation>
    <scope>NUCLEOTIDE SEQUENCE [LARGE SCALE GENOMIC DNA]</scope>
    <source>
        <strain evidence="2 3">GH29-5</strain>
    </source>
</reference>
<name>A0A0A2M503_9FLAO</name>
<evidence type="ECO:0000259" key="1">
    <source>
        <dbReference type="Pfam" id="PF19780"/>
    </source>
</evidence>
<sequence length="147" mass="16623">MQYGEPQEIETKTYEQLDKVNWLVGAWGNTTPEGNLTETWSQANDSTLTCKTVFMSGNDTLFTETIEIVQVNDNLLYNTKVSNQNQGKAVSFKASDITDKQIVFENPKHDFPQKITYNKISADSLVAEISGRKDGKESKESYPMKKK</sequence>
<dbReference type="Proteomes" id="UP000030121">
    <property type="component" value="Unassembled WGS sequence"/>
</dbReference>
<dbReference type="eggNOG" id="COG2350">
    <property type="taxonomic scope" value="Bacteria"/>
</dbReference>
<gene>
    <name evidence="2" type="ORF">Q764_12640</name>
</gene>
<dbReference type="Pfam" id="PF19780">
    <property type="entry name" value="DUF6265"/>
    <property type="match status" value="1"/>
</dbReference>
<dbReference type="AlphaFoldDB" id="A0A0A2M503"/>
<protein>
    <recommendedName>
        <fullName evidence="1">DUF6265 domain-containing protein</fullName>
    </recommendedName>
</protein>
<dbReference type="STRING" id="1121899.GCA_000430025_02529"/>
<comment type="caution">
    <text evidence="2">The sequence shown here is derived from an EMBL/GenBank/DDBJ whole genome shotgun (WGS) entry which is preliminary data.</text>
</comment>
<keyword evidence="3" id="KW-1185">Reference proteome</keyword>
<evidence type="ECO:0000313" key="2">
    <source>
        <dbReference type="EMBL" id="KGO87707.1"/>
    </source>
</evidence>
<organism evidence="2 3">
    <name type="scientific">Flavobacterium suncheonense GH29-5 = DSM 17707</name>
    <dbReference type="NCBI Taxonomy" id="1121899"/>
    <lineage>
        <taxon>Bacteria</taxon>
        <taxon>Pseudomonadati</taxon>
        <taxon>Bacteroidota</taxon>
        <taxon>Flavobacteriia</taxon>
        <taxon>Flavobacteriales</taxon>
        <taxon>Flavobacteriaceae</taxon>
        <taxon>Flavobacterium</taxon>
    </lineage>
</organism>
<feature type="domain" description="DUF6265" evidence="1">
    <location>
        <begin position="21"/>
        <end position="130"/>
    </location>
</feature>
<evidence type="ECO:0000313" key="3">
    <source>
        <dbReference type="Proteomes" id="UP000030121"/>
    </source>
</evidence>
<proteinExistence type="predicted"/>
<dbReference type="EMBL" id="JRLW01000018">
    <property type="protein sequence ID" value="KGO87707.1"/>
    <property type="molecule type" value="Genomic_DNA"/>
</dbReference>
<accession>A0A0A2M503</accession>